<dbReference type="NCBIfam" id="NF003740">
    <property type="entry name" value="PRK05337.1"/>
    <property type="match status" value="1"/>
</dbReference>
<dbReference type="OrthoDB" id="9786661at2"/>
<protein>
    <recommendedName>
        <fullName evidence="3">beta-N-acetylhexosaminidase</fullName>
        <ecNumber evidence="3">3.2.1.52</ecNumber>
    </recommendedName>
</protein>
<dbReference type="RefSeq" id="WP_093360565.1">
    <property type="nucleotide sequence ID" value="NZ_FOLG01000004.1"/>
</dbReference>
<keyword evidence="4" id="KW-0378">Hydrolase</keyword>
<evidence type="ECO:0000256" key="4">
    <source>
        <dbReference type="ARBA" id="ARBA00022801"/>
    </source>
</evidence>
<evidence type="ECO:0000313" key="7">
    <source>
        <dbReference type="EMBL" id="SFC34126.1"/>
    </source>
</evidence>
<dbReference type="GO" id="GO:0009254">
    <property type="term" value="P:peptidoglycan turnover"/>
    <property type="evidence" value="ECO:0007669"/>
    <property type="project" value="TreeGrafter"/>
</dbReference>
<dbReference type="GO" id="GO:0004563">
    <property type="term" value="F:beta-N-acetylhexosaminidase activity"/>
    <property type="evidence" value="ECO:0007669"/>
    <property type="project" value="UniProtKB-EC"/>
</dbReference>
<reference evidence="7 8" key="1">
    <citation type="submission" date="2016-10" db="EMBL/GenBank/DDBJ databases">
        <authorList>
            <person name="de Groot N.N."/>
        </authorList>
    </citation>
    <scope>NUCLEOTIDE SEQUENCE [LARGE SCALE GENOMIC DNA]</scope>
    <source>
        <strain evidence="7 8">DSM 19548</strain>
    </source>
</reference>
<dbReference type="PROSITE" id="PS00775">
    <property type="entry name" value="GLYCOSYL_HYDROL_F3"/>
    <property type="match status" value="1"/>
</dbReference>
<dbReference type="InterPro" id="IPR050226">
    <property type="entry name" value="NagZ_Beta-hexosaminidase"/>
</dbReference>
<dbReference type="InterPro" id="IPR036962">
    <property type="entry name" value="Glyco_hydro_3_N_sf"/>
</dbReference>
<evidence type="ECO:0000256" key="3">
    <source>
        <dbReference type="ARBA" id="ARBA00012663"/>
    </source>
</evidence>
<evidence type="ECO:0000256" key="2">
    <source>
        <dbReference type="ARBA" id="ARBA00005336"/>
    </source>
</evidence>
<dbReference type="PANTHER" id="PTHR30480:SF13">
    <property type="entry name" value="BETA-HEXOSAMINIDASE"/>
    <property type="match status" value="1"/>
</dbReference>
<dbReference type="Gene3D" id="3.20.20.300">
    <property type="entry name" value="Glycoside hydrolase, family 3, N-terminal domain"/>
    <property type="match status" value="1"/>
</dbReference>
<comment type="catalytic activity">
    <reaction evidence="1">
        <text>Hydrolysis of terminal non-reducing N-acetyl-D-hexosamine residues in N-acetyl-beta-D-hexosaminides.</text>
        <dbReference type="EC" id="3.2.1.52"/>
    </reaction>
</comment>
<feature type="domain" description="Glycoside hydrolase family 3 N-terminal" evidence="6">
    <location>
        <begin position="19"/>
        <end position="306"/>
    </location>
</feature>
<comment type="similarity">
    <text evidence="2">Belongs to the glycosyl hydrolase 3 family.</text>
</comment>
<dbReference type="EMBL" id="FOLG01000004">
    <property type="protein sequence ID" value="SFC34126.1"/>
    <property type="molecule type" value="Genomic_DNA"/>
</dbReference>
<evidence type="ECO:0000259" key="6">
    <source>
        <dbReference type="Pfam" id="PF00933"/>
    </source>
</evidence>
<keyword evidence="8" id="KW-1185">Reference proteome</keyword>
<dbReference type="GO" id="GO:0005975">
    <property type="term" value="P:carbohydrate metabolic process"/>
    <property type="evidence" value="ECO:0007669"/>
    <property type="project" value="InterPro"/>
</dbReference>
<dbReference type="Pfam" id="PF00933">
    <property type="entry name" value="Glyco_hydro_3"/>
    <property type="match status" value="1"/>
</dbReference>
<sequence>MSPRSAAILGVEGLALTGAERAFLAEAQPFGFILFARNIETPDQVRRLTAELREVVGWNAPVLIDQEGGRVQRMRPPHWRLWLPPLDQMARADDLEEAARAMFLRHRLMAEELRAVGIDVNCAPMADIARAETHPFLRNRCFGEDTASVVTGARAAAEGLLAGGVLPVLKHLPGHGRARNDSHLELPVVDAALDDLRATEFAPFAALADLPMGMTAHVTYTSLDASLPATQSGRVIGLIRDEIGFGGLLMSDDLSMQALDGDIGSRAAASITAGCDVVLHCNGEMAEMEAAVAAAGTLSGPAESRAEAALARRTAPEPFDVCAAEAELERLLGGKVHG</sequence>
<keyword evidence="5" id="KW-0326">Glycosidase</keyword>
<dbReference type="STRING" id="441112.SAMN04488094_10437"/>
<proteinExistence type="inferred from homology"/>
<organism evidence="7 8">
    <name type="scientific">Tropicimonas isoalkanivorans</name>
    <dbReference type="NCBI Taxonomy" id="441112"/>
    <lineage>
        <taxon>Bacteria</taxon>
        <taxon>Pseudomonadati</taxon>
        <taxon>Pseudomonadota</taxon>
        <taxon>Alphaproteobacteria</taxon>
        <taxon>Rhodobacterales</taxon>
        <taxon>Roseobacteraceae</taxon>
        <taxon>Tropicimonas</taxon>
    </lineage>
</organism>
<dbReference type="InterPro" id="IPR001764">
    <property type="entry name" value="Glyco_hydro_3_N"/>
</dbReference>
<dbReference type="AlphaFoldDB" id="A0A1I1ICZ6"/>
<evidence type="ECO:0000256" key="1">
    <source>
        <dbReference type="ARBA" id="ARBA00001231"/>
    </source>
</evidence>
<dbReference type="InterPro" id="IPR019800">
    <property type="entry name" value="Glyco_hydro_3_AS"/>
</dbReference>
<dbReference type="EC" id="3.2.1.52" evidence="3"/>
<dbReference type="Proteomes" id="UP000198728">
    <property type="component" value="Unassembled WGS sequence"/>
</dbReference>
<name>A0A1I1ICZ6_9RHOB</name>
<dbReference type="PANTHER" id="PTHR30480">
    <property type="entry name" value="BETA-HEXOSAMINIDASE-RELATED"/>
    <property type="match status" value="1"/>
</dbReference>
<dbReference type="InterPro" id="IPR017853">
    <property type="entry name" value="GH"/>
</dbReference>
<evidence type="ECO:0000313" key="8">
    <source>
        <dbReference type="Proteomes" id="UP000198728"/>
    </source>
</evidence>
<evidence type="ECO:0000256" key="5">
    <source>
        <dbReference type="ARBA" id="ARBA00023295"/>
    </source>
</evidence>
<gene>
    <name evidence="7" type="ORF">SAMN04488094_10437</name>
</gene>
<accession>A0A1I1ICZ6</accession>
<dbReference type="SUPFAM" id="SSF51445">
    <property type="entry name" value="(Trans)glycosidases"/>
    <property type="match status" value="1"/>
</dbReference>